<protein>
    <submittedName>
        <fullName evidence="1">Uncharacterized protein</fullName>
    </submittedName>
</protein>
<proteinExistence type="predicted"/>
<name>A0A0F9WGG8_9ZZZZ</name>
<gene>
    <name evidence="1" type="ORF">LCGC14_0360070</name>
</gene>
<accession>A0A0F9WGG8</accession>
<reference evidence="1" key="1">
    <citation type="journal article" date="2015" name="Nature">
        <title>Complex archaea that bridge the gap between prokaryotes and eukaryotes.</title>
        <authorList>
            <person name="Spang A."/>
            <person name="Saw J.H."/>
            <person name="Jorgensen S.L."/>
            <person name="Zaremba-Niedzwiedzka K."/>
            <person name="Martijn J."/>
            <person name="Lind A.E."/>
            <person name="van Eijk R."/>
            <person name="Schleper C."/>
            <person name="Guy L."/>
            <person name="Ettema T.J."/>
        </authorList>
    </citation>
    <scope>NUCLEOTIDE SEQUENCE</scope>
</reference>
<dbReference type="AlphaFoldDB" id="A0A0F9WGG8"/>
<sequence>MRIHTRNDLIKFIEDNAPFTGVLRAALNHNENLGGFSRLSINHGSGWIVRLTSKFNRQWLIGVAPDKTLASKYRIWILFNSVPWKFWEGDKSENLLYRGDRPEEYKLLRNKEIRRCLNLKEQI</sequence>
<dbReference type="EMBL" id="LAZR01000278">
    <property type="protein sequence ID" value="KKN77448.1"/>
    <property type="molecule type" value="Genomic_DNA"/>
</dbReference>
<evidence type="ECO:0000313" key="1">
    <source>
        <dbReference type="EMBL" id="KKN77448.1"/>
    </source>
</evidence>
<organism evidence="1">
    <name type="scientific">marine sediment metagenome</name>
    <dbReference type="NCBI Taxonomy" id="412755"/>
    <lineage>
        <taxon>unclassified sequences</taxon>
        <taxon>metagenomes</taxon>
        <taxon>ecological metagenomes</taxon>
    </lineage>
</organism>
<comment type="caution">
    <text evidence="1">The sequence shown here is derived from an EMBL/GenBank/DDBJ whole genome shotgun (WGS) entry which is preliminary data.</text>
</comment>